<feature type="region of interest" description="Disordered" evidence="1">
    <location>
        <begin position="202"/>
        <end position="221"/>
    </location>
</feature>
<reference evidence="3 4" key="1">
    <citation type="journal article" date="2019" name="Indoor Air">
        <title>Impacts of indoor surface finishes on bacterial viability.</title>
        <authorList>
            <person name="Hu J."/>
            <person name="Maamar S.B."/>
            <person name="Glawe A.J."/>
            <person name="Gottel N."/>
            <person name="Gilbert J.A."/>
            <person name="Hartmann E.M."/>
        </authorList>
    </citation>
    <scope>NUCLEOTIDE SEQUENCE [LARGE SCALE GENOMIC DNA]</scope>
    <source>
        <strain evidence="3 4">AF060A6</strain>
    </source>
</reference>
<keyword evidence="4" id="KW-1185">Reference proteome</keyword>
<feature type="compositionally biased region" description="Polar residues" evidence="1">
    <location>
        <begin position="211"/>
        <end position="221"/>
    </location>
</feature>
<dbReference type="InterPro" id="IPR012337">
    <property type="entry name" value="RNaseH-like_sf"/>
</dbReference>
<evidence type="ECO:0000256" key="1">
    <source>
        <dbReference type="SAM" id="MobiDB-lite"/>
    </source>
</evidence>
<sequence>MTKRKIIESENFPPESLDTKNWPLVNVDQLTDEHKEIFYRRKQAVELYLNSEVLIKTIVEKTRIQPKELNNFVRRCLTEDDNGLIYGYRALIPHKKVNGYHRKSLPQLNDTTKMTGAFKLLLETYPTIKDTIDNHYLKRNKNSIEEPVISIKNLHKKFIDSCRKAGIKLNQYPFITKDLGKRSLERYVKKLHSTYFSEASKRHGDQAAQHARSTGIGNKNNPVITRPYQRVQFDGHRIDSAVAITFTTPEGYEVTKTMDRIWLLVIIDEATRAILGHHICLNREYSSTDVLHCVKNAITPKEQPNFTISGLSYSPSGGFPSQIIPECEWGLWDEFLYDNARANLSTIVNDRLSEIVGCFTNAGPVSMPERRGLVERFFGILEENGFHRLPSTTGSNPNDPRRKNAESNAIKYKISEQHIIELADTLIAEYNGTPHSGISNLTPLEALQQRIMKGAIIRKMSEEKRSELAFFTMKAQRVVRGNIVSGQRPYIKYEGVTYRSDLLSRTPGLIGTKLDLFVDVEDLRTVRAFLPDGSEFGILNANGKWSLQKHSLKTRKAINSLKNRKILHFTSFDNPIEIYFRHLEKEAANNKNGSKNKLAQLRREIDDIPTPDVYVSYGDEDTGKNEEIINNNNLVSNKKNLNRRFKKTITY</sequence>
<evidence type="ECO:0000259" key="2">
    <source>
        <dbReference type="PROSITE" id="PS50994"/>
    </source>
</evidence>
<protein>
    <recommendedName>
        <fullName evidence="2">Integrase catalytic domain-containing protein</fullName>
    </recommendedName>
</protein>
<dbReference type="Proteomes" id="UP000306477">
    <property type="component" value="Unassembled WGS sequence"/>
</dbReference>
<proteinExistence type="predicted"/>
<organism evidence="3 4">
    <name type="scientific">Bacillus timonensis</name>
    <dbReference type="NCBI Taxonomy" id="1033734"/>
    <lineage>
        <taxon>Bacteria</taxon>
        <taxon>Bacillati</taxon>
        <taxon>Bacillota</taxon>
        <taxon>Bacilli</taxon>
        <taxon>Bacillales</taxon>
        <taxon>Bacillaceae</taxon>
        <taxon>Bacillus</taxon>
    </lineage>
</organism>
<evidence type="ECO:0000313" key="4">
    <source>
        <dbReference type="Proteomes" id="UP000306477"/>
    </source>
</evidence>
<dbReference type="Gene3D" id="3.30.420.10">
    <property type="entry name" value="Ribonuclease H-like superfamily/Ribonuclease H"/>
    <property type="match status" value="1"/>
</dbReference>
<dbReference type="GO" id="GO:0003676">
    <property type="term" value="F:nucleic acid binding"/>
    <property type="evidence" value="ECO:0007669"/>
    <property type="project" value="InterPro"/>
</dbReference>
<name>A0A4S3PN53_9BACI</name>
<dbReference type="OrthoDB" id="8736397at2"/>
<dbReference type="SUPFAM" id="SSF53098">
    <property type="entry name" value="Ribonuclease H-like"/>
    <property type="match status" value="1"/>
</dbReference>
<dbReference type="InterPro" id="IPR036397">
    <property type="entry name" value="RNaseH_sf"/>
</dbReference>
<comment type="caution">
    <text evidence="3">The sequence shown here is derived from an EMBL/GenBank/DDBJ whole genome shotgun (WGS) entry which is preliminary data.</text>
</comment>
<feature type="domain" description="Integrase catalytic" evidence="2">
    <location>
        <begin position="223"/>
        <end position="451"/>
    </location>
</feature>
<dbReference type="RefSeq" id="WP_136381335.1">
    <property type="nucleotide sequence ID" value="NZ_SLUB01000054.1"/>
</dbReference>
<accession>A0A4S3PN53</accession>
<dbReference type="AlphaFoldDB" id="A0A4S3PN53"/>
<dbReference type="PROSITE" id="PS50994">
    <property type="entry name" value="INTEGRASE"/>
    <property type="match status" value="1"/>
</dbReference>
<dbReference type="EMBL" id="SLUB01000054">
    <property type="protein sequence ID" value="THE10092.1"/>
    <property type="molecule type" value="Genomic_DNA"/>
</dbReference>
<evidence type="ECO:0000313" key="3">
    <source>
        <dbReference type="EMBL" id="THE10092.1"/>
    </source>
</evidence>
<dbReference type="GO" id="GO:0015074">
    <property type="term" value="P:DNA integration"/>
    <property type="evidence" value="ECO:0007669"/>
    <property type="project" value="InterPro"/>
</dbReference>
<dbReference type="InterPro" id="IPR001584">
    <property type="entry name" value="Integrase_cat-core"/>
</dbReference>
<gene>
    <name evidence="3" type="ORF">E1I69_20065</name>
</gene>